<dbReference type="InParanoid" id="A0A7M7P9R7"/>
<dbReference type="GO" id="GO:0007229">
    <property type="term" value="P:integrin-mediated signaling pathway"/>
    <property type="evidence" value="ECO:0000318"/>
    <property type="project" value="GO_Central"/>
</dbReference>
<dbReference type="InterPro" id="IPR048285">
    <property type="entry name" value="Integrin_alpha_Ig-like_2"/>
</dbReference>
<feature type="repeat" description="FG-GAP" evidence="12">
    <location>
        <begin position="364"/>
        <end position="426"/>
    </location>
</feature>
<keyword evidence="11" id="KW-0325">Glycoprotein</keyword>
<feature type="repeat" description="FG-GAP" evidence="12">
    <location>
        <begin position="182"/>
        <end position="234"/>
    </location>
</feature>
<evidence type="ECO:0000256" key="10">
    <source>
        <dbReference type="ARBA" id="ARBA00023170"/>
    </source>
</evidence>
<dbReference type="GO" id="GO:0009986">
    <property type="term" value="C:cell surface"/>
    <property type="evidence" value="ECO:0000318"/>
    <property type="project" value="GO_Central"/>
</dbReference>
<dbReference type="EnsemblMetazoa" id="XM_030990095">
    <property type="protein sequence ID" value="XP_030845955"/>
    <property type="gene ID" value="LOC581907"/>
</dbReference>
<evidence type="ECO:0000256" key="1">
    <source>
        <dbReference type="ARBA" id="ARBA00004479"/>
    </source>
</evidence>
<organism evidence="18 19">
    <name type="scientific">Strongylocentrotus purpuratus</name>
    <name type="common">Purple sea urchin</name>
    <dbReference type="NCBI Taxonomy" id="7668"/>
    <lineage>
        <taxon>Eukaryota</taxon>
        <taxon>Metazoa</taxon>
        <taxon>Echinodermata</taxon>
        <taxon>Eleutherozoa</taxon>
        <taxon>Echinozoa</taxon>
        <taxon>Echinoidea</taxon>
        <taxon>Euechinoidea</taxon>
        <taxon>Echinacea</taxon>
        <taxon>Camarodonta</taxon>
        <taxon>Echinidea</taxon>
        <taxon>Strongylocentrotidae</taxon>
        <taxon>Strongylocentrotus</taxon>
    </lineage>
</organism>
<dbReference type="Gene3D" id="2.130.10.130">
    <property type="entry name" value="Integrin alpha, N-terminal"/>
    <property type="match status" value="1"/>
</dbReference>
<feature type="repeat" description="FG-GAP" evidence="12">
    <location>
        <begin position="300"/>
        <end position="359"/>
    </location>
</feature>
<evidence type="ECO:0000256" key="13">
    <source>
        <dbReference type="RuleBase" id="RU003762"/>
    </source>
</evidence>
<dbReference type="Pfam" id="PF01839">
    <property type="entry name" value="FG-GAP"/>
    <property type="match status" value="2"/>
</dbReference>
<dbReference type="GO" id="GO:0038023">
    <property type="term" value="F:signaling receptor activity"/>
    <property type="evidence" value="ECO:0000318"/>
    <property type="project" value="GO_Central"/>
</dbReference>
<dbReference type="InterPro" id="IPR013517">
    <property type="entry name" value="FG-GAP"/>
</dbReference>
<dbReference type="Gene3D" id="2.60.40.1510">
    <property type="entry name" value="ntegrin, alpha v. Chain A, domain 3"/>
    <property type="match status" value="1"/>
</dbReference>
<dbReference type="Gene3D" id="1.20.5.930">
    <property type="entry name" value="Bicelle-embedded integrin alpha(iib) transmembrane segment"/>
    <property type="match status" value="1"/>
</dbReference>
<feature type="transmembrane region" description="Helical" evidence="13">
    <location>
        <begin position="948"/>
        <end position="970"/>
    </location>
</feature>
<dbReference type="InterPro" id="IPR032695">
    <property type="entry name" value="Integrin_dom_sf"/>
</dbReference>
<reference evidence="18" key="2">
    <citation type="submission" date="2021-01" db="UniProtKB">
        <authorList>
            <consortium name="EnsemblMetazoa"/>
        </authorList>
    </citation>
    <scope>IDENTIFICATION</scope>
</reference>
<dbReference type="PRINTS" id="PR01185">
    <property type="entry name" value="INTEGRINA"/>
</dbReference>
<dbReference type="PROSITE" id="PS00242">
    <property type="entry name" value="INTEGRIN_ALPHA"/>
    <property type="match status" value="1"/>
</dbReference>
<dbReference type="PANTHER" id="PTHR23220:SF133">
    <property type="entry name" value="INTEGRIN ALPHA-PS2"/>
    <property type="match status" value="1"/>
</dbReference>
<feature type="domain" description="Integrin alpha second immunoglobulin-like" evidence="16">
    <location>
        <begin position="565"/>
        <end position="700"/>
    </location>
</feature>
<keyword evidence="3 13" id="KW-0812">Transmembrane</keyword>
<evidence type="ECO:0000259" key="16">
    <source>
        <dbReference type="Pfam" id="PF20805"/>
    </source>
</evidence>
<feature type="region of interest" description="Disordered" evidence="14">
    <location>
        <begin position="791"/>
        <end position="839"/>
    </location>
</feature>
<keyword evidence="8 13" id="KW-0401">Integrin</keyword>
<dbReference type="Pfam" id="PF20806">
    <property type="entry name" value="Integrin_A_Ig_3"/>
    <property type="match status" value="1"/>
</dbReference>
<dbReference type="RefSeq" id="XP_030845955.1">
    <property type="nucleotide sequence ID" value="XM_030990095.1"/>
</dbReference>
<sequence>MHRHNGENMVIVGAPRFQTSEPDVTRGGALFRCPLTPLTNPGECEELSAFDSLGTDDNEVGAKIADKSGQWLGATVKSTGENGKILACRPLYTWFIKPADATKTAREPIGGCFLANSDFTNIEVYEPCRTGRESEQSVFGITHCEAGIAADITSDEILIGAPGSFFWQGQIWVTGTDLQSERRTNEGPVRFDDSYRGYAVAFGDFKGDSRPEYAVGIPRADNLVGIVSIFDSTMNAYLNLTGSQTGAFFGHTLVVSDFNDDGFTDLVVSAPFYIDESKTTDGWEIGRVRIFYNDENGGFSEGTTIQGYKVRARFGFSMAALSDVNQDGYNDLAVSAPYGGKTGEGIVYIYHSQGRLGLSTTFAQSLEPSDFGLSLNTFGSSLSAGMDMDNNMYPDLVVGAYKSSTVVLVRSRPVVHVTGSLVSKTESIDLKNTNHNTASGTAVSSFDFEVCIRYSGTNVPPNLDFDYSLSLDYNRQSTRRANFDLGGNDASSVSLTVTLTSNVEYCNPFTAYAKPTIVDKLSPIPVSLSFGLPDSSPAPGEILPILDESSDNFRALSVPIERNCMNETCVPDLRVRASTETASLLVGSSESITIEVTIDNNGEDAYLSTLTVEVPQELQYAGFTRVQTDQIVTCNSMVQSSEISCDVGNPFTAGTTVILKMQFSSTNLPGNGDNVHFTFGVSSVESEQMIADNEFNITVPLAIAADLSFHGNVIPETVIYSEENYLLTRAIKLEKDVGPDITHVFSLYNNGPSSVARTEITIPWPMRYNGVQRNYLLYLLGATMDTGEECTIDGPWNPEELGSVDNSTGTPESKRRRRQAATTDSPAVGTTDIPMSTTESPVKVRDIKCSGPQSQFCYMITCVVDSLGAGSNAARDNVIVTVRSRVWTNTLTVNLLELTVFVQAHAQVLEVPYTTTFTDPIEISSNEVSTKIVPQFLIEAVEPEKVALWVYLVSILCGCLILVLLIIVLWRVGFFKRKKKLTADQRKMLEGSNGVENEGLEGVDKTEE</sequence>
<reference evidence="19" key="1">
    <citation type="submission" date="2015-02" db="EMBL/GenBank/DDBJ databases">
        <title>Genome sequencing for Strongylocentrotus purpuratus.</title>
        <authorList>
            <person name="Murali S."/>
            <person name="Liu Y."/>
            <person name="Vee V."/>
            <person name="English A."/>
            <person name="Wang M."/>
            <person name="Skinner E."/>
            <person name="Han Y."/>
            <person name="Muzny D.M."/>
            <person name="Worley K.C."/>
            <person name="Gibbs R.A."/>
        </authorList>
    </citation>
    <scope>NUCLEOTIDE SEQUENCE</scope>
</reference>
<evidence type="ECO:0000259" key="17">
    <source>
        <dbReference type="Pfam" id="PF20806"/>
    </source>
</evidence>
<dbReference type="InterPro" id="IPR013519">
    <property type="entry name" value="Int_alpha_beta-p"/>
</dbReference>
<feature type="domain" description="Integrin alpha first immunoglubulin-like" evidence="15">
    <location>
        <begin position="411"/>
        <end position="561"/>
    </location>
</feature>
<comment type="subcellular location">
    <subcellularLocation>
        <location evidence="1 13">Membrane</location>
        <topology evidence="1 13">Single-pass type I membrane protein</topology>
    </subcellularLocation>
</comment>
<dbReference type="Gene3D" id="2.60.40.1460">
    <property type="entry name" value="Integrin domains. Chain A, domain 2"/>
    <property type="match status" value="1"/>
</dbReference>
<dbReference type="SMART" id="SM00191">
    <property type="entry name" value="Int_alpha"/>
    <property type="match status" value="4"/>
</dbReference>
<evidence type="ECO:0000256" key="12">
    <source>
        <dbReference type="PROSITE-ProRule" id="PRU00803"/>
    </source>
</evidence>
<feature type="repeat" description="FG-GAP" evidence="12">
    <location>
        <begin position="235"/>
        <end position="299"/>
    </location>
</feature>
<keyword evidence="19" id="KW-1185">Reference proteome</keyword>
<evidence type="ECO:0000256" key="14">
    <source>
        <dbReference type="SAM" id="MobiDB-lite"/>
    </source>
</evidence>
<dbReference type="SUPFAM" id="SSF69179">
    <property type="entry name" value="Integrin domains"/>
    <property type="match status" value="3"/>
</dbReference>
<evidence type="ECO:0000256" key="2">
    <source>
        <dbReference type="ARBA" id="ARBA00008054"/>
    </source>
</evidence>
<name>A0A7M7P9R7_STRPU</name>
<keyword evidence="4" id="KW-0732">Signal</keyword>
<dbReference type="Pfam" id="PF08441">
    <property type="entry name" value="Integrin_A_Ig_1"/>
    <property type="match status" value="1"/>
</dbReference>
<dbReference type="AlphaFoldDB" id="A0A7M7P9R7"/>
<dbReference type="InterPro" id="IPR000413">
    <property type="entry name" value="Integrin_alpha"/>
</dbReference>
<evidence type="ECO:0000256" key="3">
    <source>
        <dbReference type="ARBA" id="ARBA00022692"/>
    </source>
</evidence>
<dbReference type="InterPro" id="IPR018184">
    <property type="entry name" value="Integrin_alpha_C_CS"/>
</dbReference>
<evidence type="ECO:0000256" key="5">
    <source>
        <dbReference type="ARBA" id="ARBA00022737"/>
    </source>
</evidence>
<keyword evidence="5" id="KW-0677">Repeat</keyword>
<evidence type="ECO:0000256" key="8">
    <source>
        <dbReference type="ARBA" id="ARBA00023037"/>
    </source>
</evidence>
<dbReference type="GeneID" id="581907"/>
<keyword evidence="9 13" id="KW-0472">Membrane</keyword>
<dbReference type="KEGG" id="spu:581907"/>
<proteinExistence type="inferred from homology"/>
<dbReference type="GO" id="GO:0008305">
    <property type="term" value="C:integrin complex"/>
    <property type="evidence" value="ECO:0000318"/>
    <property type="project" value="GO_Central"/>
</dbReference>
<dbReference type="OMA" id="FGITHCE"/>
<protein>
    <recommendedName>
        <fullName evidence="20">Integrin alpha-2 domain-containing protein</fullName>
    </recommendedName>
</protein>
<dbReference type="SUPFAM" id="SSF69318">
    <property type="entry name" value="Integrin alpha N-terminal domain"/>
    <property type="match status" value="1"/>
</dbReference>
<evidence type="ECO:0000256" key="6">
    <source>
        <dbReference type="ARBA" id="ARBA00022889"/>
    </source>
</evidence>
<evidence type="ECO:0000313" key="19">
    <source>
        <dbReference type="Proteomes" id="UP000007110"/>
    </source>
</evidence>
<evidence type="ECO:0000256" key="11">
    <source>
        <dbReference type="ARBA" id="ARBA00023180"/>
    </source>
</evidence>
<dbReference type="OrthoDB" id="5317514at2759"/>
<accession>A0A7M7P9R7</accession>
<comment type="similarity">
    <text evidence="2 13">Belongs to the integrin alpha chain family.</text>
</comment>
<evidence type="ECO:0000256" key="7">
    <source>
        <dbReference type="ARBA" id="ARBA00022989"/>
    </source>
</evidence>
<evidence type="ECO:0008006" key="20">
    <source>
        <dbReference type="Google" id="ProtNLM"/>
    </source>
</evidence>
<dbReference type="PANTHER" id="PTHR23220">
    <property type="entry name" value="INTEGRIN ALPHA"/>
    <property type="match status" value="1"/>
</dbReference>
<dbReference type="Gene3D" id="2.60.40.1530">
    <property type="entry name" value="ntegrin, alpha v. Chain A, domain 4"/>
    <property type="match status" value="1"/>
</dbReference>
<evidence type="ECO:0000259" key="15">
    <source>
        <dbReference type="Pfam" id="PF08441"/>
    </source>
</evidence>
<evidence type="ECO:0000256" key="9">
    <source>
        <dbReference type="ARBA" id="ARBA00023136"/>
    </source>
</evidence>
<dbReference type="InterPro" id="IPR048286">
    <property type="entry name" value="Integrin_alpha_Ig-like_3"/>
</dbReference>
<evidence type="ECO:0000313" key="18">
    <source>
        <dbReference type="EnsemblMetazoa" id="XP_030845955"/>
    </source>
</evidence>
<dbReference type="InterPro" id="IPR013649">
    <property type="entry name" value="Integrin_alpha_Ig-like_1"/>
</dbReference>
<dbReference type="InterPro" id="IPR028994">
    <property type="entry name" value="Integrin_alpha_N"/>
</dbReference>
<dbReference type="PROSITE" id="PS51470">
    <property type="entry name" value="FG_GAP"/>
    <property type="match status" value="4"/>
</dbReference>
<keyword evidence="7 13" id="KW-1133">Transmembrane helix</keyword>
<dbReference type="Proteomes" id="UP000007110">
    <property type="component" value="Unassembled WGS sequence"/>
</dbReference>
<keyword evidence="10 13" id="KW-0675">Receptor</keyword>
<feature type="domain" description="Integrin alpha third immunoglobulin-like" evidence="17">
    <location>
        <begin position="707"/>
        <end position="933"/>
    </location>
</feature>
<dbReference type="GO" id="GO:0098609">
    <property type="term" value="P:cell-cell adhesion"/>
    <property type="evidence" value="ECO:0000318"/>
    <property type="project" value="GO_Central"/>
</dbReference>
<keyword evidence="6 13" id="KW-0130">Cell adhesion</keyword>
<dbReference type="Pfam" id="PF20805">
    <property type="entry name" value="Integrin_A_Ig_2"/>
    <property type="match status" value="1"/>
</dbReference>
<evidence type="ECO:0000256" key="4">
    <source>
        <dbReference type="ARBA" id="ARBA00022729"/>
    </source>
</evidence>